<dbReference type="InterPro" id="IPR017871">
    <property type="entry name" value="ABC_transporter-like_CS"/>
</dbReference>
<dbReference type="Pfam" id="PF00664">
    <property type="entry name" value="ABC_membrane"/>
    <property type="match status" value="1"/>
</dbReference>
<gene>
    <name evidence="12" type="ORF">F53441_6340</name>
</gene>
<comment type="caution">
    <text evidence="12">The sequence shown here is derived from an EMBL/GenBank/DDBJ whole genome shotgun (WGS) entry which is preliminary data.</text>
</comment>
<keyword evidence="8 9" id="KW-0472">Membrane</keyword>
<feature type="transmembrane region" description="Helical" evidence="9">
    <location>
        <begin position="32"/>
        <end position="52"/>
    </location>
</feature>
<feature type="domain" description="ABC transporter" evidence="10">
    <location>
        <begin position="593"/>
        <end position="822"/>
    </location>
</feature>
<dbReference type="Gene3D" id="1.20.1560.10">
    <property type="entry name" value="ABC transporter type 1, transmembrane domain"/>
    <property type="match status" value="2"/>
</dbReference>
<dbReference type="SMART" id="SM00382">
    <property type="entry name" value="AAA"/>
    <property type="match status" value="2"/>
</dbReference>
<dbReference type="SUPFAM" id="SSF52540">
    <property type="entry name" value="P-loop containing nucleoside triphosphate hydrolases"/>
    <property type="match status" value="2"/>
</dbReference>
<evidence type="ECO:0000259" key="10">
    <source>
        <dbReference type="PROSITE" id="PS50893"/>
    </source>
</evidence>
<feature type="transmembrane region" description="Helical" evidence="9">
    <location>
        <begin position="129"/>
        <end position="152"/>
    </location>
</feature>
<dbReference type="Pfam" id="PF24357">
    <property type="entry name" value="TMD0_ABC"/>
    <property type="match status" value="1"/>
</dbReference>
<dbReference type="PANTHER" id="PTHR24223:SF345">
    <property type="entry name" value="ABC MULTIDRUG TRANSPORTER (EUROFUNG)"/>
    <property type="match status" value="1"/>
</dbReference>
<proteinExistence type="predicted"/>
<dbReference type="Pfam" id="PF00005">
    <property type="entry name" value="ABC_tran"/>
    <property type="match status" value="2"/>
</dbReference>
<dbReference type="PANTHER" id="PTHR24223">
    <property type="entry name" value="ATP-BINDING CASSETTE SUB-FAMILY C"/>
    <property type="match status" value="1"/>
</dbReference>
<dbReference type="OrthoDB" id="6500128at2759"/>
<sequence length="1416" mass="155719">MALAGCPSDATFGPVVKGCRGDFDFTLTFERIFLSIVPACIFSILSIVRSSWLIQKPTIVAAPVLNVVKLTTIFVYAVLRLALLILASTSGRHSPLSVPSTTLEFIAALAILPLSLLEHSKSLRPSMILAAYLFLALLCDITQTRTLWLVAGDKAQDNFARVFTTATALRAALVIIESKQKSRWVQSQDKEHGPEDTSGLYSLASFLWVNPLFIRGYNKVLTDDDLLSLGPTMSTGDLGRRLSSILEVNAIQGRKDGLVLALSRVLAVPLLLPAAPRLALLGFTFSQPFLIHTVLAYLVSLKEGTENKNSAYGLIGAAIFIYTGIALSTALYRYLHERALWMARGALAHCIYKKLLQSRVSDTSDSAALTLMSTDIERIRIGFKALHDFWASPIEVALASWMLYRNLGITFLAPIVLVAICVVCIGLLSTLFGSRQAAWMQKIEKRVSITSNTISNMKHLKIANLTAPMETLVRRQREDEIRIGGKWRGLMILATFIGFAPVLMGPVITFALTSRALDVTKLFTSLAFLTFLTVPLTQLIQFIPPLLASFTCLERIQSFLAKDVRVDYRDFNTSPPLDNPDTGSLADRSSFAIEVENGSFGWDKDDAILHHLNFRIPASGLTMIVGPVASGKSTLCKALLGETTMYTGRVTMLRASQVIGYCEQVPFLTNATIRENIIGFSSFNETKYNEVIHATMLLPDLSKFPQGDNTRVGSNGITLSGGQKQRVSLARALYMDTDLVIFDDIFSGLDADTEEQVFDRVFGPGGLISRRNATAILCTHSVQHLPSAQHVIALGHDGCIVEQGSYEALVANQDYIHGLGVSRPRPPPSSNHTIVEAASAVQTTITSSHSSSHTEKLSRQVGDSTVYKHYIQSNKPLTLIAFLIVDAAIGFLWNYPQIWLSDWAEDIVKLNPSHSRAYWVGIYALLSVLCLMCIAFAGMLVFLFIVAQSGTTLHHAALRTVIGAPLRFFTKTDAGVTTNLFSQDMTLIDTELPQALLNLMISIFVVIGMAAVVVTSSPYIAISYPFLIVLLWMVQKFYLRTSRQLRLMELEAKSSLYTQFADTLTGVASLRAFDWVDASLELNNRLVDISQTPAYLLAMIQHWLTFILQLVVALIATLVVVLTTQVKLLTRAGFVGASLATLMSFGETVTILIMMYTLLETSLGAVSRLKSFSDDVIPENIADGEFVDPPPSWPQSGAIEIKNISASYTGKSSIVLLLLRLLDYLPGDDSLAVIDGIPLHQVDRSVLRDRIIAIPQDPVFFPDDTSIKDNLDPLGISTADECHEVLKLVGLWPFVEKRGGLENGTTIDTFSQGQKQQFSLARAIIRRRVRTRETLKCADHFGPILERGIGGVLLLDEVSASVDKNTEREMQTTIQHEFADYTVIMVSHRQDVVMNSDKVFVIDDGSVVEYGNPHIS</sequence>
<feature type="transmembrane region" description="Helical" evidence="9">
    <location>
        <begin position="278"/>
        <end position="299"/>
    </location>
</feature>
<keyword evidence="3" id="KW-1003">Cell membrane</keyword>
<dbReference type="InterPro" id="IPR003593">
    <property type="entry name" value="AAA+_ATPase"/>
</dbReference>
<dbReference type="GO" id="GO:0005524">
    <property type="term" value="F:ATP binding"/>
    <property type="evidence" value="ECO:0007669"/>
    <property type="project" value="UniProtKB-KW"/>
</dbReference>
<keyword evidence="4 9" id="KW-0812">Transmembrane</keyword>
<comment type="subcellular location">
    <subcellularLocation>
        <location evidence="1">Cell membrane</location>
        <topology evidence="1">Multi-pass membrane protein</topology>
    </subcellularLocation>
</comment>
<evidence type="ECO:0000256" key="4">
    <source>
        <dbReference type="ARBA" id="ARBA00022692"/>
    </source>
</evidence>
<dbReference type="InterPro" id="IPR056227">
    <property type="entry name" value="TMD0_ABC"/>
</dbReference>
<feature type="transmembrane region" description="Helical" evidence="9">
    <location>
        <begin position="995"/>
        <end position="1014"/>
    </location>
</feature>
<dbReference type="SUPFAM" id="SSF90123">
    <property type="entry name" value="ABC transporter transmembrane region"/>
    <property type="match status" value="2"/>
</dbReference>
<feature type="transmembrane region" description="Helical" evidence="9">
    <location>
        <begin position="311"/>
        <end position="335"/>
    </location>
</feature>
<dbReference type="InterPro" id="IPR044746">
    <property type="entry name" value="ABCC_6TM_D1"/>
</dbReference>
<dbReference type="FunFam" id="1.20.1560.10:FF:000055">
    <property type="entry name" value="ABC multidrug transporter (Eurofung)"/>
    <property type="match status" value="1"/>
</dbReference>
<dbReference type="PROSITE" id="PS00211">
    <property type="entry name" value="ABC_TRANSPORTER_1"/>
    <property type="match status" value="1"/>
</dbReference>
<accession>A0A8H4KI38</accession>
<dbReference type="Gene3D" id="3.40.50.300">
    <property type="entry name" value="P-loop containing nucleotide triphosphate hydrolases"/>
    <property type="match status" value="2"/>
</dbReference>
<feature type="transmembrane region" description="Helical" evidence="9">
    <location>
        <begin position="490"/>
        <end position="513"/>
    </location>
</feature>
<keyword evidence="7 9" id="KW-1133">Transmembrane helix</keyword>
<dbReference type="InterPro" id="IPR027417">
    <property type="entry name" value="P-loop_NTPase"/>
</dbReference>
<organism evidence="12 13">
    <name type="scientific">Fusarium austroafricanum</name>
    <dbReference type="NCBI Taxonomy" id="2364996"/>
    <lineage>
        <taxon>Eukaryota</taxon>
        <taxon>Fungi</taxon>
        <taxon>Dikarya</taxon>
        <taxon>Ascomycota</taxon>
        <taxon>Pezizomycotina</taxon>
        <taxon>Sordariomycetes</taxon>
        <taxon>Hypocreomycetidae</taxon>
        <taxon>Hypocreales</taxon>
        <taxon>Nectriaceae</taxon>
        <taxon>Fusarium</taxon>
        <taxon>Fusarium concolor species complex</taxon>
    </lineage>
</organism>
<evidence type="ECO:0000256" key="1">
    <source>
        <dbReference type="ARBA" id="ARBA00004651"/>
    </source>
</evidence>
<dbReference type="GO" id="GO:0016887">
    <property type="term" value="F:ATP hydrolysis activity"/>
    <property type="evidence" value="ECO:0007669"/>
    <property type="project" value="InterPro"/>
</dbReference>
<dbReference type="CDD" id="cd18580">
    <property type="entry name" value="ABC_6TM_ABCC_D2"/>
    <property type="match status" value="1"/>
</dbReference>
<feature type="transmembrane region" description="Helical" evidence="9">
    <location>
        <begin position="1134"/>
        <end position="1159"/>
    </location>
</feature>
<feature type="transmembrane region" description="Helical" evidence="9">
    <location>
        <begin position="410"/>
        <end position="432"/>
    </location>
</feature>
<evidence type="ECO:0000256" key="5">
    <source>
        <dbReference type="ARBA" id="ARBA00022741"/>
    </source>
</evidence>
<keyword evidence="6" id="KW-0067">ATP-binding</keyword>
<evidence type="ECO:0000256" key="7">
    <source>
        <dbReference type="ARBA" id="ARBA00022989"/>
    </source>
</evidence>
<feature type="transmembrane region" description="Helical" evidence="9">
    <location>
        <begin position="916"/>
        <end position="946"/>
    </location>
</feature>
<keyword evidence="2" id="KW-0813">Transport</keyword>
<dbReference type="GO" id="GO:0005886">
    <property type="term" value="C:plasma membrane"/>
    <property type="evidence" value="ECO:0007669"/>
    <property type="project" value="UniProtKB-SubCell"/>
</dbReference>
<dbReference type="InterPro" id="IPR036640">
    <property type="entry name" value="ABC1_TM_sf"/>
</dbReference>
<evidence type="ECO:0000256" key="3">
    <source>
        <dbReference type="ARBA" id="ARBA00022475"/>
    </source>
</evidence>
<reference evidence="12" key="1">
    <citation type="submission" date="2020-01" db="EMBL/GenBank/DDBJ databases">
        <title>Identification and distribution of gene clusters putatively required for synthesis of sphingolipid metabolism inhibitors in phylogenetically diverse species of the filamentous fungus Fusarium.</title>
        <authorList>
            <person name="Kim H.-S."/>
            <person name="Busman M."/>
            <person name="Brown D.W."/>
            <person name="Divon H."/>
            <person name="Uhlig S."/>
            <person name="Proctor R.H."/>
        </authorList>
    </citation>
    <scope>NUCLEOTIDE SEQUENCE</scope>
    <source>
        <strain evidence="12">NRRL 53441</strain>
    </source>
</reference>
<dbReference type="GO" id="GO:0140359">
    <property type="term" value="F:ABC-type transporter activity"/>
    <property type="evidence" value="ECO:0007669"/>
    <property type="project" value="InterPro"/>
</dbReference>
<protein>
    <submittedName>
        <fullName evidence="12">ABC transporter</fullName>
    </submittedName>
</protein>
<feature type="transmembrane region" description="Helical" evidence="9">
    <location>
        <begin position="1103"/>
        <end position="1122"/>
    </location>
</feature>
<dbReference type="PROSITE" id="PS50893">
    <property type="entry name" value="ABC_TRANSPORTER_2"/>
    <property type="match status" value="1"/>
</dbReference>
<keyword evidence="13" id="KW-1185">Reference proteome</keyword>
<dbReference type="PROSITE" id="PS50929">
    <property type="entry name" value="ABC_TM1F"/>
    <property type="match status" value="2"/>
</dbReference>
<dbReference type="InterPro" id="IPR044726">
    <property type="entry name" value="ABCC_6TM_D2"/>
</dbReference>
<keyword evidence="5" id="KW-0547">Nucleotide-binding</keyword>
<dbReference type="Proteomes" id="UP000605986">
    <property type="component" value="Unassembled WGS sequence"/>
</dbReference>
<feature type="transmembrane region" description="Helical" evidence="9">
    <location>
        <begin position="877"/>
        <end position="896"/>
    </location>
</feature>
<evidence type="ECO:0000259" key="11">
    <source>
        <dbReference type="PROSITE" id="PS50929"/>
    </source>
</evidence>
<dbReference type="CDD" id="cd03250">
    <property type="entry name" value="ABCC_MRP_domain1"/>
    <property type="match status" value="1"/>
</dbReference>
<evidence type="ECO:0000313" key="12">
    <source>
        <dbReference type="EMBL" id="KAF4450560.1"/>
    </source>
</evidence>
<dbReference type="EMBL" id="JAADJG010000245">
    <property type="protein sequence ID" value="KAF4450560.1"/>
    <property type="molecule type" value="Genomic_DNA"/>
</dbReference>
<feature type="domain" description="ABC transmembrane type-1" evidence="11">
    <location>
        <begin position="294"/>
        <end position="548"/>
    </location>
</feature>
<dbReference type="FunFam" id="1.20.1560.10:FF:000066">
    <property type="entry name" value="ABC multidrug transporter (Eurofung)"/>
    <property type="match status" value="1"/>
</dbReference>
<dbReference type="CDD" id="cd18579">
    <property type="entry name" value="ABC_6TM_ABCC_D1"/>
    <property type="match status" value="1"/>
</dbReference>
<evidence type="ECO:0000313" key="13">
    <source>
        <dbReference type="Proteomes" id="UP000605986"/>
    </source>
</evidence>
<evidence type="ECO:0000256" key="6">
    <source>
        <dbReference type="ARBA" id="ARBA00022840"/>
    </source>
</evidence>
<feature type="transmembrane region" description="Helical" evidence="9">
    <location>
        <begin position="525"/>
        <end position="548"/>
    </location>
</feature>
<evidence type="ECO:0000256" key="2">
    <source>
        <dbReference type="ARBA" id="ARBA00022448"/>
    </source>
</evidence>
<evidence type="ECO:0000256" key="8">
    <source>
        <dbReference type="ARBA" id="ARBA00023136"/>
    </source>
</evidence>
<evidence type="ECO:0000256" key="9">
    <source>
        <dbReference type="SAM" id="Phobius"/>
    </source>
</evidence>
<name>A0A8H4KI38_9HYPO</name>
<feature type="domain" description="ABC transmembrane type-1" evidence="11">
    <location>
        <begin position="898"/>
        <end position="1161"/>
    </location>
</feature>
<dbReference type="InterPro" id="IPR050173">
    <property type="entry name" value="ABC_transporter_C-like"/>
</dbReference>
<feature type="transmembrane region" description="Helical" evidence="9">
    <location>
        <begin position="64"/>
        <end position="86"/>
    </location>
</feature>
<dbReference type="InterPro" id="IPR011527">
    <property type="entry name" value="ABC1_TM_dom"/>
</dbReference>
<dbReference type="InterPro" id="IPR003439">
    <property type="entry name" value="ABC_transporter-like_ATP-bd"/>
</dbReference>